<keyword evidence="3" id="KW-1185">Reference proteome</keyword>
<dbReference type="GeneID" id="19142998"/>
<keyword evidence="1" id="KW-0732">Signal</keyword>
<evidence type="ECO:0000313" key="3">
    <source>
        <dbReference type="Proteomes" id="UP000053841"/>
    </source>
</evidence>
<organism evidence="2 3">
    <name type="scientific">Cochliobolus carbonum (strain 26-R-13)</name>
    <name type="common">Maize leaf spot fungus</name>
    <name type="synonym">Bipolaris zeicola</name>
    <dbReference type="NCBI Taxonomy" id="930089"/>
    <lineage>
        <taxon>Eukaryota</taxon>
        <taxon>Fungi</taxon>
        <taxon>Dikarya</taxon>
        <taxon>Ascomycota</taxon>
        <taxon>Pezizomycotina</taxon>
        <taxon>Dothideomycetes</taxon>
        <taxon>Pleosporomycetidae</taxon>
        <taxon>Pleosporales</taxon>
        <taxon>Pleosporineae</taxon>
        <taxon>Pleosporaceae</taxon>
        <taxon>Bipolaris</taxon>
    </lineage>
</organism>
<protein>
    <recommendedName>
        <fullName evidence="4">SWIM-type domain-containing protein</fullName>
    </recommendedName>
</protein>
<feature type="signal peptide" evidence="1">
    <location>
        <begin position="1"/>
        <end position="16"/>
    </location>
</feature>
<dbReference type="HOGENOM" id="CLU_2549058_0_0_1"/>
<name>W6Y591_COCC2</name>
<feature type="non-terminal residue" evidence="2">
    <location>
        <position position="1"/>
    </location>
</feature>
<feature type="chain" id="PRO_5004886075" description="SWIM-type domain-containing protein" evidence="1">
    <location>
        <begin position="17"/>
        <end position="83"/>
    </location>
</feature>
<dbReference type="EMBL" id="KI964708">
    <property type="protein sequence ID" value="EUC30264.1"/>
    <property type="molecule type" value="Genomic_DNA"/>
</dbReference>
<evidence type="ECO:0000313" key="2">
    <source>
        <dbReference type="EMBL" id="EUC30264.1"/>
    </source>
</evidence>
<sequence length="83" mass="9389">VCIWHFYCISWISCDGLEVYLLVGTDGSCSCFSTSMLRDSCVYKRQVLCLLLAQKQGHEIIPSKEEEIRNIFSQILHAATSLS</sequence>
<gene>
    <name evidence="2" type="ORF">COCCADRAFT_104405</name>
</gene>
<proteinExistence type="predicted"/>
<dbReference type="KEGG" id="bze:COCCADRAFT_104405"/>
<dbReference type="RefSeq" id="XP_007715457.1">
    <property type="nucleotide sequence ID" value="XM_007717267.1"/>
</dbReference>
<dbReference type="AlphaFoldDB" id="W6Y591"/>
<accession>W6Y591</accession>
<evidence type="ECO:0000256" key="1">
    <source>
        <dbReference type="SAM" id="SignalP"/>
    </source>
</evidence>
<evidence type="ECO:0008006" key="4">
    <source>
        <dbReference type="Google" id="ProtNLM"/>
    </source>
</evidence>
<reference evidence="2 3" key="1">
    <citation type="journal article" date="2013" name="PLoS Genet.">
        <title>Comparative genome structure, secondary metabolite, and effector coding capacity across Cochliobolus pathogens.</title>
        <authorList>
            <person name="Condon B.J."/>
            <person name="Leng Y."/>
            <person name="Wu D."/>
            <person name="Bushley K.E."/>
            <person name="Ohm R.A."/>
            <person name="Otillar R."/>
            <person name="Martin J."/>
            <person name="Schackwitz W."/>
            <person name="Grimwood J."/>
            <person name="MohdZainudin N."/>
            <person name="Xue C."/>
            <person name="Wang R."/>
            <person name="Manning V.A."/>
            <person name="Dhillon B."/>
            <person name="Tu Z.J."/>
            <person name="Steffenson B.J."/>
            <person name="Salamov A."/>
            <person name="Sun H."/>
            <person name="Lowry S."/>
            <person name="LaButti K."/>
            <person name="Han J."/>
            <person name="Copeland A."/>
            <person name="Lindquist E."/>
            <person name="Barry K."/>
            <person name="Schmutz J."/>
            <person name="Baker S.E."/>
            <person name="Ciuffetti L.M."/>
            <person name="Grigoriev I.V."/>
            <person name="Zhong S."/>
            <person name="Turgeon B.G."/>
        </authorList>
    </citation>
    <scope>NUCLEOTIDE SEQUENCE [LARGE SCALE GENOMIC DNA]</scope>
    <source>
        <strain evidence="2 3">26-R-13</strain>
    </source>
</reference>
<dbReference type="Proteomes" id="UP000053841">
    <property type="component" value="Unassembled WGS sequence"/>
</dbReference>